<dbReference type="Gene3D" id="3.10.129.10">
    <property type="entry name" value="Hotdog Thioesterase"/>
    <property type="match status" value="1"/>
</dbReference>
<evidence type="ECO:0000313" key="1">
    <source>
        <dbReference type="EMBL" id="SVC82435.1"/>
    </source>
</evidence>
<dbReference type="AlphaFoldDB" id="A0A382QC34"/>
<gene>
    <name evidence="1" type="ORF">METZ01_LOCUS335289</name>
</gene>
<protein>
    <recommendedName>
        <fullName evidence="2">Thioesterase domain-containing protein</fullName>
    </recommendedName>
</protein>
<accession>A0A382QC34</accession>
<reference evidence="1" key="1">
    <citation type="submission" date="2018-05" db="EMBL/GenBank/DDBJ databases">
        <authorList>
            <person name="Lanie J.A."/>
            <person name="Ng W.-L."/>
            <person name="Kazmierczak K.M."/>
            <person name="Andrzejewski T.M."/>
            <person name="Davidsen T.M."/>
            <person name="Wayne K.J."/>
            <person name="Tettelin H."/>
            <person name="Glass J.I."/>
            <person name="Rusch D."/>
            <person name="Podicherti R."/>
            <person name="Tsui H.-C.T."/>
            <person name="Winkler M.E."/>
        </authorList>
    </citation>
    <scope>NUCLEOTIDE SEQUENCE</scope>
</reference>
<sequence>MSNLKELFPYKAPSKIVTAKMCDINSHMNVAYYLETFDVYSRSLFESLGFSQDYFTQGFSCFAIEDNIRYLN</sequence>
<proteinExistence type="predicted"/>
<feature type="non-terminal residue" evidence="1">
    <location>
        <position position="72"/>
    </location>
</feature>
<evidence type="ECO:0008006" key="2">
    <source>
        <dbReference type="Google" id="ProtNLM"/>
    </source>
</evidence>
<organism evidence="1">
    <name type="scientific">marine metagenome</name>
    <dbReference type="NCBI Taxonomy" id="408172"/>
    <lineage>
        <taxon>unclassified sequences</taxon>
        <taxon>metagenomes</taxon>
        <taxon>ecological metagenomes</taxon>
    </lineage>
</organism>
<dbReference type="SUPFAM" id="SSF54637">
    <property type="entry name" value="Thioesterase/thiol ester dehydrase-isomerase"/>
    <property type="match status" value="1"/>
</dbReference>
<dbReference type="InterPro" id="IPR029069">
    <property type="entry name" value="HotDog_dom_sf"/>
</dbReference>
<dbReference type="Pfam" id="PF13279">
    <property type="entry name" value="4HBT_2"/>
    <property type="match status" value="1"/>
</dbReference>
<dbReference type="EMBL" id="UINC01113065">
    <property type="protein sequence ID" value="SVC82435.1"/>
    <property type="molecule type" value="Genomic_DNA"/>
</dbReference>
<name>A0A382QC34_9ZZZZ</name>